<evidence type="ECO:0000313" key="2">
    <source>
        <dbReference type="EMBL" id="BDI33261.1"/>
    </source>
</evidence>
<name>A0A402CNM4_9BACT</name>
<dbReference type="Pfam" id="PF07143">
    <property type="entry name" value="CrtC"/>
    <property type="match status" value="2"/>
</dbReference>
<dbReference type="Gene3D" id="2.40.370.10">
    <property type="entry name" value="AttH-like domain"/>
    <property type="match status" value="2"/>
</dbReference>
<dbReference type="EMBL" id="AP025739">
    <property type="protein sequence ID" value="BDI33261.1"/>
    <property type="molecule type" value="Genomic_DNA"/>
</dbReference>
<gene>
    <name evidence="2" type="primary">attH</name>
    <name evidence="2" type="ORF">CCAX7_53120</name>
</gene>
<proteinExistence type="predicted"/>
<dbReference type="InterPro" id="IPR023374">
    <property type="entry name" value="AttH-like_dom_sf"/>
</dbReference>
<protein>
    <submittedName>
        <fullName evidence="2">Carotenoid 1,2-hydratase</fullName>
    </submittedName>
</protein>
<reference evidence="2 3" key="1">
    <citation type="journal article" date="2019" name="Int. J. Syst. Evol. Microbiol.">
        <title>Capsulimonas corticalis gen. nov., sp. nov., an aerobic capsulated bacterium, of a novel bacterial order, Capsulimonadales ord. nov., of the class Armatimonadia of the phylum Armatimonadetes.</title>
        <authorList>
            <person name="Li J."/>
            <person name="Kudo C."/>
            <person name="Tonouchi A."/>
        </authorList>
    </citation>
    <scope>NUCLEOTIDE SEQUENCE [LARGE SCALE GENOMIC DNA]</scope>
    <source>
        <strain evidence="2 3">AX-7</strain>
    </source>
</reference>
<dbReference type="InterPro" id="IPR010791">
    <property type="entry name" value="AttH_dom"/>
</dbReference>
<feature type="domain" description="AttH" evidence="1">
    <location>
        <begin position="153"/>
        <end position="255"/>
    </location>
</feature>
<evidence type="ECO:0000259" key="1">
    <source>
        <dbReference type="Pfam" id="PF07143"/>
    </source>
</evidence>
<dbReference type="RefSeq" id="WP_119319076.1">
    <property type="nucleotide sequence ID" value="NZ_AP025739.1"/>
</dbReference>
<evidence type="ECO:0000313" key="3">
    <source>
        <dbReference type="Proteomes" id="UP000287394"/>
    </source>
</evidence>
<dbReference type="KEGG" id="ccot:CCAX7_53120"/>
<dbReference type="SUPFAM" id="SSF159245">
    <property type="entry name" value="AttH-like"/>
    <property type="match status" value="1"/>
</dbReference>
<dbReference type="AlphaFoldDB" id="A0A402CNM4"/>
<keyword evidence="3" id="KW-1185">Reference proteome</keyword>
<dbReference type="Pfam" id="PF17186">
    <property type="entry name" value="Lipocalin_9"/>
    <property type="match status" value="1"/>
</dbReference>
<dbReference type="PANTHER" id="PTHR38591:SF1">
    <property type="entry name" value="BLL1000 PROTEIN"/>
    <property type="match status" value="1"/>
</dbReference>
<dbReference type="PANTHER" id="PTHR38591">
    <property type="entry name" value="HYDROLASE"/>
    <property type="match status" value="1"/>
</dbReference>
<dbReference type="OrthoDB" id="9770826at2"/>
<accession>A0A402CNM4</accession>
<organism evidence="2 3">
    <name type="scientific">Capsulimonas corticalis</name>
    <dbReference type="NCBI Taxonomy" id="2219043"/>
    <lineage>
        <taxon>Bacteria</taxon>
        <taxon>Bacillati</taxon>
        <taxon>Armatimonadota</taxon>
        <taxon>Armatimonadia</taxon>
        <taxon>Capsulimonadales</taxon>
        <taxon>Capsulimonadaceae</taxon>
        <taxon>Capsulimonas</taxon>
    </lineage>
</organism>
<feature type="domain" description="AttH" evidence="1">
    <location>
        <begin position="42"/>
        <end position="100"/>
    </location>
</feature>
<dbReference type="Proteomes" id="UP000287394">
    <property type="component" value="Chromosome"/>
</dbReference>
<sequence>MRLKSWMLAACLLAAPVVTVAPATAAPKAAPFPIAPHSQVNVEWWYVNAHVTTEKGRRLALVGSFFRFGNGVSILDGVSPQPRAHYLIYSVTDLDRKTQRAYSLADTNMTMYLKQVAPLLALAHPKDKSAVAMMKALGAGRLPAPHIQIPSPAVAQTKPFRLEYGKDNTLSSVSDDNTSVHVTLNAGGSDKIDLTLSAQRPAMAVGGKGETGLRTPTDMYYFSLTRCGVAGTMDTGAGAEKITAGQGWMDHQWGNSWVAQNDGWDWWGVQLTDGTDILFWRQRDLATGKIFFPLATFIDHNGRQIVTKKIAFKPDPASSWVSPATGVKYPTAWTVDFPEQKLHLKIQGDIQAQEIPILGPGGSIWEGSCAVSGARRLENGTRVPVFGSAYMELVGYNSPATKTSLIPSKK</sequence>